<dbReference type="CDD" id="cd00130">
    <property type="entry name" value="PAS"/>
    <property type="match status" value="1"/>
</dbReference>
<dbReference type="RefSeq" id="WP_218253089.1">
    <property type="nucleotide sequence ID" value="NZ_JABXWD010000262.1"/>
</dbReference>
<keyword evidence="1" id="KW-0812">Transmembrane</keyword>
<feature type="domain" description="PAS" evidence="2">
    <location>
        <begin position="132"/>
        <end position="197"/>
    </location>
</feature>
<keyword evidence="1" id="KW-0472">Membrane</keyword>
<reference evidence="3 4" key="1">
    <citation type="journal article" date="2020" name="J Geophys Res Biogeosci">
        <title>Magnetotaxis as an Adaptation to Enable Bacterial Shuttling of Microbial Sulfur and Sulfur Cycling Across Aquatic Oxic#Anoxic Interfaces.</title>
        <authorList>
            <person name="Li J."/>
            <person name="Liu P."/>
            <person name="Wang J."/>
            <person name="Roberts A.P."/>
            <person name="Pan Y."/>
        </authorList>
    </citation>
    <scope>NUCLEOTIDE SEQUENCE [LARGE SCALE GENOMIC DNA]</scope>
    <source>
        <strain evidence="3 4">MYR-1_YQ</strain>
    </source>
</reference>
<dbReference type="InterPro" id="IPR000014">
    <property type="entry name" value="PAS"/>
</dbReference>
<keyword evidence="1" id="KW-1133">Transmembrane helix</keyword>
<keyword evidence="4" id="KW-1185">Reference proteome</keyword>
<organism evidence="3 4">
    <name type="scientific">Candidatus Magnetobacterium casense</name>
    <dbReference type="NCBI Taxonomy" id="1455061"/>
    <lineage>
        <taxon>Bacteria</taxon>
        <taxon>Pseudomonadati</taxon>
        <taxon>Nitrospirota</taxon>
        <taxon>Thermodesulfovibrionia</taxon>
        <taxon>Thermodesulfovibrionales</taxon>
        <taxon>Candidatus Magnetobacteriaceae</taxon>
        <taxon>Candidatus Magnetobacterium</taxon>
    </lineage>
</organism>
<evidence type="ECO:0000259" key="2">
    <source>
        <dbReference type="SMART" id="SM00091"/>
    </source>
</evidence>
<accession>A0ABS6S0Y2</accession>
<dbReference type="Pfam" id="PF13188">
    <property type="entry name" value="PAS_8"/>
    <property type="match status" value="1"/>
</dbReference>
<dbReference type="SMART" id="SM00091">
    <property type="entry name" value="PAS"/>
    <property type="match status" value="1"/>
</dbReference>
<sequence>MNRRQLIRWTVAVNVMMALSVVAFHISVTMLTRGGAAEQGNSGEFSLHVTYVFVGLSVLWDIVIVSFFVRHYRQRTRFLKETREFSEMVLRGVFPLRYFFSGYPDLAEAYTALNDITRNLMEKFRQTEEERARLDAIIQSIPDALLILDNKHEVVFLNDKAFELFRCSGTFKNRSLMEVIRSLELLTMLERVKQLDSGELAEVFLDYPVERYVRVRMSPFYRGNDLIGIVILHQVHPKWRHRDWHQQG</sequence>
<evidence type="ECO:0000313" key="3">
    <source>
        <dbReference type="EMBL" id="MBV6342471.1"/>
    </source>
</evidence>
<feature type="transmembrane region" description="Helical" evidence="1">
    <location>
        <begin position="48"/>
        <end position="69"/>
    </location>
</feature>
<evidence type="ECO:0000313" key="4">
    <source>
        <dbReference type="Proteomes" id="UP001196980"/>
    </source>
</evidence>
<feature type="transmembrane region" description="Helical" evidence="1">
    <location>
        <begin position="7"/>
        <end position="28"/>
    </location>
</feature>
<name>A0ABS6S0Y2_9BACT</name>
<protein>
    <submittedName>
        <fullName evidence="3">PAS domain-containing protein</fullName>
    </submittedName>
</protein>
<gene>
    <name evidence="3" type="ORF">HWQ67_12840</name>
</gene>
<dbReference type="EMBL" id="JABXWD010000262">
    <property type="protein sequence ID" value="MBV6342471.1"/>
    <property type="molecule type" value="Genomic_DNA"/>
</dbReference>
<comment type="caution">
    <text evidence="3">The sequence shown here is derived from an EMBL/GenBank/DDBJ whole genome shotgun (WGS) entry which is preliminary data.</text>
</comment>
<dbReference type="Proteomes" id="UP001196980">
    <property type="component" value="Unassembled WGS sequence"/>
</dbReference>
<evidence type="ECO:0000256" key="1">
    <source>
        <dbReference type="SAM" id="Phobius"/>
    </source>
</evidence>
<proteinExistence type="predicted"/>